<organism evidence="7 8">
    <name type="scientific">Thalassococcus halodurans</name>
    <dbReference type="NCBI Taxonomy" id="373675"/>
    <lineage>
        <taxon>Bacteria</taxon>
        <taxon>Pseudomonadati</taxon>
        <taxon>Pseudomonadota</taxon>
        <taxon>Alphaproteobacteria</taxon>
        <taxon>Rhodobacterales</taxon>
        <taxon>Roseobacteraceae</taxon>
        <taxon>Thalassococcus</taxon>
    </lineage>
</organism>
<dbReference type="PANTHER" id="PTHR30213:SF0">
    <property type="entry name" value="UPF0761 MEMBRANE PROTEIN YIHY"/>
    <property type="match status" value="1"/>
</dbReference>
<dbReference type="Pfam" id="PF03631">
    <property type="entry name" value="Virul_fac_BrkB"/>
    <property type="match status" value="1"/>
</dbReference>
<feature type="transmembrane region" description="Helical" evidence="6">
    <location>
        <begin position="219"/>
        <end position="241"/>
    </location>
</feature>
<keyword evidence="4 6" id="KW-1133">Transmembrane helix</keyword>
<accession>A0A1H5W8E2</accession>
<evidence type="ECO:0000256" key="2">
    <source>
        <dbReference type="ARBA" id="ARBA00022475"/>
    </source>
</evidence>
<name>A0A1H5W8E2_9RHOB</name>
<dbReference type="PANTHER" id="PTHR30213">
    <property type="entry name" value="INNER MEMBRANE PROTEIN YHJD"/>
    <property type="match status" value="1"/>
</dbReference>
<reference evidence="7 8" key="1">
    <citation type="submission" date="2016-10" db="EMBL/GenBank/DDBJ databases">
        <authorList>
            <person name="de Groot N.N."/>
        </authorList>
    </citation>
    <scope>NUCLEOTIDE SEQUENCE [LARGE SCALE GENOMIC DNA]</scope>
    <source>
        <strain evidence="7 8">DSM 26915</strain>
    </source>
</reference>
<gene>
    <name evidence="7" type="ORF">SAMN04488045_1338</name>
</gene>
<evidence type="ECO:0000256" key="4">
    <source>
        <dbReference type="ARBA" id="ARBA00022989"/>
    </source>
</evidence>
<dbReference type="GO" id="GO:0005886">
    <property type="term" value="C:plasma membrane"/>
    <property type="evidence" value="ECO:0007669"/>
    <property type="project" value="UniProtKB-SubCell"/>
</dbReference>
<feature type="transmembrane region" description="Helical" evidence="6">
    <location>
        <begin position="139"/>
        <end position="167"/>
    </location>
</feature>
<dbReference type="PIRSF" id="PIRSF035875">
    <property type="entry name" value="RNase_BN"/>
    <property type="match status" value="1"/>
</dbReference>
<dbReference type="AlphaFoldDB" id="A0A1H5W8E2"/>
<feature type="transmembrane region" description="Helical" evidence="6">
    <location>
        <begin position="33"/>
        <end position="63"/>
    </location>
</feature>
<feature type="transmembrane region" description="Helical" evidence="6">
    <location>
        <begin position="187"/>
        <end position="207"/>
    </location>
</feature>
<proteinExistence type="predicted"/>
<evidence type="ECO:0000313" key="7">
    <source>
        <dbReference type="EMBL" id="SEF95526.1"/>
    </source>
</evidence>
<evidence type="ECO:0000256" key="6">
    <source>
        <dbReference type="SAM" id="Phobius"/>
    </source>
</evidence>
<evidence type="ECO:0000313" key="8">
    <source>
        <dbReference type="Proteomes" id="UP000236752"/>
    </source>
</evidence>
<evidence type="ECO:0000256" key="3">
    <source>
        <dbReference type="ARBA" id="ARBA00022692"/>
    </source>
</evidence>
<dbReference type="EMBL" id="FNUZ01000002">
    <property type="protein sequence ID" value="SEF95526.1"/>
    <property type="molecule type" value="Genomic_DNA"/>
</dbReference>
<feature type="transmembrane region" description="Helical" evidence="6">
    <location>
        <begin position="99"/>
        <end position="118"/>
    </location>
</feature>
<evidence type="ECO:0000256" key="1">
    <source>
        <dbReference type="ARBA" id="ARBA00004651"/>
    </source>
</evidence>
<keyword evidence="2" id="KW-1003">Cell membrane</keyword>
<comment type="subcellular location">
    <subcellularLocation>
        <location evidence="1">Cell membrane</location>
        <topology evidence="1">Multi-pass membrane protein</topology>
    </subcellularLocation>
</comment>
<dbReference type="InterPro" id="IPR017039">
    <property type="entry name" value="Virul_fac_BrkB"/>
</dbReference>
<keyword evidence="3 6" id="KW-0812">Transmembrane</keyword>
<dbReference type="NCBIfam" id="TIGR00765">
    <property type="entry name" value="yihY_not_rbn"/>
    <property type="match status" value="1"/>
</dbReference>
<protein>
    <submittedName>
        <fullName evidence="7">Membrane protein</fullName>
    </submittedName>
</protein>
<sequence>MNGHDARKPHHIPRQGWFQIVKRLFQRVTEDHVSVVSAGVAFFGLLAIFPSFTALVSIAGFFLDPVDVTNQLDQLAEVLPPDAAGILQEQVLDVAGGDATRTGLAALVSFLLAYYGAVKGVKTLMSGLNVAYGEKEKRGFLVLNLTAVGMALGLIFGVLVSTGLMIVLPVVLKFFWIPPEVEMAVTLGRLLIVTILIVGGFSFLYRFAPSRRSAKWRWVSPGALIATVLWMIATNAFSVYAQNFGTYNETYGALGGVIVLLTWLWMSAYIVLLGATLNAEMEHQARPDTTVGDERILGQRGAVKADTLPDGEPTT</sequence>
<dbReference type="Proteomes" id="UP000236752">
    <property type="component" value="Unassembled WGS sequence"/>
</dbReference>
<evidence type="ECO:0000256" key="5">
    <source>
        <dbReference type="ARBA" id="ARBA00023136"/>
    </source>
</evidence>
<keyword evidence="5 6" id="KW-0472">Membrane</keyword>
<feature type="transmembrane region" description="Helical" evidence="6">
    <location>
        <begin position="253"/>
        <end position="277"/>
    </location>
</feature>
<keyword evidence="8" id="KW-1185">Reference proteome</keyword>